<dbReference type="InterPro" id="IPR000742">
    <property type="entry name" value="EGF"/>
</dbReference>
<name>A0AAV4FA77_9GAST</name>
<organism evidence="10 11">
    <name type="scientific">Elysia marginata</name>
    <dbReference type="NCBI Taxonomy" id="1093978"/>
    <lineage>
        <taxon>Eukaryota</taxon>
        <taxon>Metazoa</taxon>
        <taxon>Spiralia</taxon>
        <taxon>Lophotrochozoa</taxon>
        <taxon>Mollusca</taxon>
        <taxon>Gastropoda</taxon>
        <taxon>Heterobranchia</taxon>
        <taxon>Euthyneura</taxon>
        <taxon>Panpulmonata</taxon>
        <taxon>Sacoglossa</taxon>
        <taxon>Placobranchoidea</taxon>
        <taxon>Plakobranchidae</taxon>
        <taxon>Elysia</taxon>
    </lineage>
</organism>
<dbReference type="PROSITE" id="PS50068">
    <property type="entry name" value="LDLRA_2"/>
    <property type="match status" value="1"/>
</dbReference>
<dbReference type="InterPro" id="IPR001881">
    <property type="entry name" value="EGF-like_Ca-bd_dom"/>
</dbReference>
<sequence length="285" mass="32666">METVAVNVGVAYRWPCPDNQFSCGNRCLDKAKVCDGVKNCQYGQDEAMCDLNECLYEDVPWGHNCSRSESQCVDVRGSYRCQCREGFHQVDQFTCNKIEKCNGRVCDKNSVCTTVGGLKDCRCMEGYELQDPPYSWRCIDIDECSVPRDHPKTHKCGNGTSCINTDGSYDCHCHSGYRRIDRYTCKDETMGPFKLTEMRWCIDHFCSKESSRIFPFVFSDNYDCHDISMYLTCAEETLMVGLCKEIPSEANTKLIMQSFGDYEDLVYMAKTGRCQNNFLSRLKKN</sequence>
<evidence type="ECO:0000256" key="1">
    <source>
        <dbReference type="ARBA" id="ARBA00022536"/>
    </source>
</evidence>
<dbReference type="InterPro" id="IPR002172">
    <property type="entry name" value="LDrepeatLR_classA_rpt"/>
</dbReference>
<dbReference type="Gene3D" id="2.10.25.10">
    <property type="entry name" value="Laminin"/>
    <property type="match status" value="3"/>
</dbReference>
<evidence type="ECO:0000313" key="11">
    <source>
        <dbReference type="Proteomes" id="UP000762676"/>
    </source>
</evidence>
<evidence type="ECO:0000256" key="3">
    <source>
        <dbReference type="ARBA" id="ARBA00022729"/>
    </source>
</evidence>
<evidence type="ECO:0000256" key="4">
    <source>
        <dbReference type="ARBA" id="ARBA00022737"/>
    </source>
</evidence>
<dbReference type="SMART" id="SM00181">
    <property type="entry name" value="EGF"/>
    <property type="match status" value="3"/>
</dbReference>
<dbReference type="InterPro" id="IPR000152">
    <property type="entry name" value="EGF-type_Asp/Asn_hydroxyl_site"/>
</dbReference>
<dbReference type="PROSITE" id="PS50026">
    <property type="entry name" value="EGF_3"/>
    <property type="match status" value="1"/>
</dbReference>
<comment type="caution">
    <text evidence="7">Lacks conserved residue(s) required for the propagation of feature annotation.</text>
</comment>
<dbReference type="PROSITE" id="PS01186">
    <property type="entry name" value="EGF_2"/>
    <property type="match status" value="2"/>
</dbReference>
<keyword evidence="2" id="KW-0812">Transmembrane</keyword>
<keyword evidence="1 7" id="KW-0245">EGF-like domain</keyword>
<dbReference type="Gene3D" id="4.10.400.10">
    <property type="entry name" value="Low-density Lipoprotein Receptor"/>
    <property type="match status" value="1"/>
</dbReference>
<evidence type="ECO:0000313" key="10">
    <source>
        <dbReference type="EMBL" id="GFR69321.1"/>
    </source>
</evidence>
<dbReference type="PANTHER" id="PTHR24034">
    <property type="entry name" value="EGF-LIKE DOMAIN-CONTAINING PROTEIN"/>
    <property type="match status" value="1"/>
</dbReference>
<comment type="caution">
    <text evidence="10">The sequence shown here is derived from an EMBL/GenBank/DDBJ whole genome shotgun (WGS) entry which is preliminary data.</text>
</comment>
<gene>
    <name evidence="10" type="ORF">ElyMa_003754600</name>
</gene>
<dbReference type="SUPFAM" id="SSF57184">
    <property type="entry name" value="Growth factor receptor domain"/>
    <property type="match status" value="1"/>
</dbReference>
<dbReference type="InterPro" id="IPR036055">
    <property type="entry name" value="LDL_receptor-like_sf"/>
</dbReference>
<keyword evidence="6 8" id="KW-1015">Disulfide bond</keyword>
<evidence type="ECO:0000256" key="6">
    <source>
        <dbReference type="ARBA" id="ARBA00023157"/>
    </source>
</evidence>
<reference evidence="10 11" key="1">
    <citation type="journal article" date="2021" name="Elife">
        <title>Chloroplast acquisition without the gene transfer in kleptoplastic sea slugs, Plakobranchus ocellatus.</title>
        <authorList>
            <person name="Maeda T."/>
            <person name="Takahashi S."/>
            <person name="Yoshida T."/>
            <person name="Shimamura S."/>
            <person name="Takaki Y."/>
            <person name="Nagai Y."/>
            <person name="Toyoda A."/>
            <person name="Suzuki Y."/>
            <person name="Arimoto A."/>
            <person name="Ishii H."/>
            <person name="Satoh N."/>
            <person name="Nishiyama T."/>
            <person name="Hasebe M."/>
            <person name="Maruyama T."/>
            <person name="Minagawa J."/>
            <person name="Obokata J."/>
            <person name="Shigenobu S."/>
        </authorList>
    </citation>
    <scope>NUCLEOTIDE SEQUENCE [LARGE SCALE GENOMIC DNA]</scope>
</reference>
<feature type="disulfide bond" evidence="8">
    <location>
        <begin position="34"/>
        <end position="49"/>
    </location>
</feature>
<feature type="domain" description="EGF-like" evidence="9">
    <location>
        <begin position="140"/>
        <end position="186"/>
    </location>
</feature>
<evidence type="ECO:0000256" key="5">
    <source>
        <dbReference type="ARBA" id="ARBA00022989"/>
    </source>
</evidence>
<keyword evidence="4" id="KW-0677">Repeat</keyword>
<dbReference type="InterPro" id="IPR049883">
    <property type="entry name" value="NOTCH1_EGF-like"/>
</dbReference>
<evidence type="ECO:0000259" key="9">
    <source>
        <dbReference type="PROSITE" id="PS50026"/>
    </source>
</evidence>
<keyword evidence="5" id="KW-0472">Membrane</keyword>
<dbReference type="PROSITE" id="PS01187">
    <property type="entry name" value="EGF_CA"/>
    <property type="match status" value="1"/>
</dbReference>
<dbReference type="InterPro" id="IPR018097">
    <property type="entry name" value="EGF_Ca-bd_CS"/>
</dbReference>
<dbReference type="FunFam" id="2.10.25.10:FF:000038">
    <property type="entry name" value="Fibrillin 2"/>
    <property type="match status" value="1"/>
</dbReference>
<accession>A0AAV4FA77</accession>
<dbReference type="EMBL" id="BMAT01007700">
    <property type="protein sequence ID" value="GFR69321.1"/>
    <property type="molecule type" value="Genomic_DNA"/>
</dbReference>
<dbReference type="InterPro" id="IPR009030">
    <property type="entry name" value="Growth_fac_rcpt_cys_sf"/>
</dbReference>
<keyword evidence="11" id="KW-1185">Reference proteome</keyword>
<dbReference type="SMART" id="SM00179">
    <property type="entry name" value="EGF_CA"/>
    <property type="match status" value="2"/>
</dbReference>
<dbReference type="PROSITE" id="PS00010">
    <property type="entry name" value="ASX_HYDROXYL"/>
    <property type="match status" value="1"/>
</dbReference>
<keyword evidence="5" id="KW-1133">Transmembrane helix</keyword>
<dbReference type="CDD" id="cd00054">
    <property type="entry name" value="EGF_CA"/>
    <property type="match status" value="1"/>
</dbReference>
<dbReference type="Proteomes" id="UP000762676">
    <property type="component" value="Unassembled WGS sequence"/>
</dbReference>
<keyword evidence="3" id="KW-0732">Signal</keyword>
<protein>
    <submittedName>
        <fullName evidence="10">Fibulin 1</fullName>
    </submittedName>
</protein>
<evidence type="ECO:0000256" key="2">
    <source>
        <dbReference type="ARBA" id="ARBA00022692"/>
    </source>
</evidence>
<dbReference type="GO" id="GO:0005509">
    <property type="term" value="F:calcium ion binding"/>
    <property type="evidence" value="ECO:0007669"/>
    <property type="project" value="InterPro"/>
</dbReference>
<dbReference type="InterPro" id="IPR050751">
    <property type="entry name" value="ECM_structural_protein"/>
</dbReference>
<dbReference type="PANTHER" id="PTHR24034:SF89">
    <property type="entry name" value="COMPLEMENT COMPONENT C1Q RECEPTOR"/>
    <property type="match status" value="1"/>
</dbReference>
<proteinExistence type="predicted"/>
<evidence type="ECO:0000256" key="8">
    <source>
        <dbReference type="PROSITE-ProRule" id="PRU00124"/>
    </source>
</evidence>
<evidence type="ECO:0000256" key="7">
    <source>
        <dbReference type="PROSITE-ProRule" id="PRU00076"/>
    </source>
</evidence>
<dbReference type="AlphaFoldDB" id="A0AAV4FA77"/>
<dbReference type="SMART" id="SM00192">
    <property type="entry name" value="LDLa"/>
    <property type="match status" value="1"/>
</dbReference>
<dbReference type="Pfam" id="PF07645">
    <property type="entry name" value="EGF_CA"/>
    <property type="match status" value="2"/>
</dbReference>